<dbReference type="Proteomes" id="UP000504629">
    <property type="component" value="Unplaced"/>
</dbReference>
<reference evidence="3 4" key="1">
    <citation type="submission" date="2025-04" db="UniProtKB">
        <authorList>
            <consortium name="RefSeq"/>
        </authorList>
    </citation>
    <scope>IDENTIFICATION</scope>
    <source>
        <tissue evidence="3 4">Silk gland</tissue>
    </source>
</reference>
<dbReference type="PROSITE" id="PS00028">
    <property type="entry name" value="ZINC_FINGER_C2H2_1"/>
    <property type="match status" value="3"/>
</dbReference>
<dbReference type="OrthoDB" id="6897435at2759"/>
<evidence type="ECO:0000313" key="2">
    <source>
        <dbReference type="Proteomes" id="UP000504629"/>
    </source>
</evidence>
<sequence length="532" mass="61901">MSSSKYFKNYILCGIVDFHCLLCKETFNSITDVDKHLRWEKHRKILKTQTYLHKFKKDYISKVPNYYYCEVCNSTIMDIKDIPDHINKEAHRNNKLNPDIIKEKPKGYYAIGRVVLKDKKISEYIWNGIVNNKCVICDVTLDDDMIKHCTLPDHIVKLIETEVDFQNEQGYRKVNLECYHCFMCNQLFNPETFFEHYCCKPEKTVATVTNKCKTTGRKLLNLIAQANKAPRVKSNLGDIVEEESSVMCEVCNEEIPYDFEVFFNHMQRHNYEASQMNLIQIADTERQVIDHGKLRSELAAYGREHSIKLNAGGSKGFCVLCSAFLSAHLKVFKSHVEGAIHTGHLEIKNHKSTKKSDNKYPTLNKFIKFMLYYKDLKSFYINTSISVKNDSFMLMNKIEHGPHYKKTKCYACDVSMALGTEYLHCRTEEHKKNVMSSTVILHEDNNFVREIRPNLYHCGCCNLTFPFINILKRHITSFSHLAKIRECNIANLLIIFLKKYGVPAYSEQLAISSNIDNLYIQIMKSVYGKHII</sequence>
<dbReference type="InterPro" id="IPR013087">
    <property type="entry name" value="Znf_C2H2_type"/>
</dbReference>
<accession>A0A6J2JQA9</accession>
<dbReference type="RefSeq" id="XP_028031762.1">
    <property type="nucleotide sequence ID" value="XM_028175961.1"/>
</dbReference>
<feature type="domain" description="C2H2-type" evidence="1">
    <location>
        <begin position="69"/>
        <end position="91"/>
    </location>
</feature>
<evidence type="ECO:0000259" key="1">
    <source>
        <dbReference type="PROSITE" id="PS00028"/>
    </source>
</evidence>
<feature type="domain" description="C2H2-type" evidence="1">
    <location>
        <begin position="20"/>
        <end position="42"/>
    </location>
</feature>
<dbReference type="SMART" id="SM00355">
    <property type="entry name" value="ZnF_C2H2"/>
    <property type="match status" value="4"/>
</dbReference>
<dbReference type="SMART" id="SM00451">
    <property type="entry name" value="ZnF_U1"/>
    <property type="match status" value="2"/>
</dbReference>
<protein>
    <submittedName>
        <fullName evidence="3 4">Uncharacterized protein LOC114244211</fullName>
    </submittedName>
</protein>
<feature type="domain" description="C2H2-type" evidence="1">
    <location>
        <begin position="458"/>
        <end position="480"/>
    </location>
</feature>
<keyword evidence="2" id="KW-1185">Reference proteome</keyword>
<dbReference type="AlphaFoldDB" id="A0A6J2JQA9"/>
<evidence type="ECO:0000313" key="3">
    <source>
        <dbReference type="RefSeq" id="XP_028031760.1"/>
    </source>
</evidence>
<evidence type="ECO:0000313" key="5">
    <source>
        <dbReference type="RefSeq" id="XP_028031762.1"/>
    </source>
</evidence>
<dbReference type="RefSeq" id="XP_028031760.1">
    <property type="nucleotide sequence ID" value="XM_028175959.1"/>
</dbReference>
<name>A0A6J2JQA9_BOMMA</name>
<dbReference type="RefSeq" id="XP_028031761.1">
    <property type="nucleotide sequence ID" value="XM_028175960.1"/>
</dbReference>
<organism evidence="2 3">
    <name type="scientific">Bombyx mandarina</name>
    <name type="common">Wild silk moth</name>
    <name type="synonym">Wild silkworm</name>
    <dbReference type="NCBI Taxonomy" id="7092"/>
    <lineage>
        <taxon>Eukaryota</taxon>
        <taxon>Metazoa</taxon>
        <taxon>Ecdysozoa</taxon>
        <taxon>Arthropoda</taxon>
        <taxon>Hexapoda</taxon>
        <taxon>Insecta</taxon>
        <taxon>Pterygota</taxon>
        <taxon>Neoptera</taxon>
        <taxon>Endopterygota</taxon>
        <taxon>Lepidoptera</taxon>
        <taxon>Glossata</taxon>
        <taxon>Ditrysia</taxon>
        <taxon>Bombycoidea</taxon>
        <taxon>Bombycidae</taxon>
        <taxon>Bombycinae</taxon>
        <taxon>Bombyx</taxon>
    </lineage>
</organism>
<dbReference type="GeneID" id="114244211"/>
<dbReference type="InterPro" id="IPR003604">
    <property type="entry name" value="Matrin/U1-like-C_Znf_C2H2"/>
</dbReference>
<dbReference type="GO" id="GO:0008270">
    <property type="term" value="F:zinc ion binding"/>
    <property type="evidence" value="ECO:0007669"/>
    <property type="project" value="InterPro"/>
</dbReference>
<evidence type="ECO:0000313" key="4">
    <source>
        <dbReference type="RefSeq" id="XP_028031761.1"/>
    </source>
</evidence>
<dbReference type="KEGG" id="bman:114244211"/>
<dbReference type="GO" id="GO:0003676">
    <property type="term" value="F:nucleic acid binding"/>
    <property type="evidence" value="ECO:0007669"/>
    <property type="project" value="InterPro"/>
</dbReference>
<proteinExistence type="predicted"/>
<gene>
    <name evidence="3 4 5" type="primary">LOC114244211</name>
</gene>